<dbReference type="OrthoDB" id="5125733at2759"/>
<evidence type="ECO:0000313" key="3">
    <source>
        <dbReference type="EMBL" id="PMD47158.1"/>
    </source>
</evidence>
<keyword evidence="4" id="KW-1185">Reference proteome</keyword>
<reference evidence="3 4" key="1">
    <citation type="submission" date="2016-04" db="EMBL/GenBank/DDBJ databases">
        <title>A degradative enzymes factory behind the ericoid mycorrhizal symbiosis.</title>
        <authorList>
            <consortium name="DOE Joint Genome Institute"/>
            <person name="Martino E."/>
            <person name="Morin E."/>
            <person name="Grelet G."/>
            <person name="Kuo A."/>
            <person name="Kohler A."/>
            <person name="Daghino S."/>
            <person name="Barry K."/>
            <person name="Choi C."/>
            <person name="Cichocki N."/>
            <person name="Clum A."/>
            <person name="Copeland A."/>
            <person name="Hainaut M."/>
            <person name="Haridas S."/>
            <person name="Labutti K."/>
            <person name="Lindquist E."/>
            <person name="Lipzen A."/>
            <person name="Khouja H.-R."/>
            <person name="Murat C."/>
            <person name="Ohm R."/>
            <person name="Olson A."/>
            <person name="Spatafora J."/>
            <person name="Veneault-Fourrey C."/>
            <person name="Henrissat B."/>
            <person name="Grigoriev I."/>
            <person name="Martin F."/>
            <person name="Perotto S."/>
        </authorList>
    </citation>
    <scope>NUCLEOTIDE SEQUENCE [LARGE SCALE GENOMIC DNA]</scope>
    <source>
        <strain evidence="3 4">F</strain>
    </source>
</reference>
<dbReference type="PANTHER" id="PTHR33112:SF8">
    <property type="entry name" value="HETEROKARYON INCOMPATIBILITY DOMAIN-CONTAINING PROTEIN"/>
    <property type="match status" value="1"/>
</dbReference>
<proteinExistence type="predicted"/>
<dbReference type="AlphaFoldDB" id="A0A2J6S8S2"/>
<gene>
    <name evidence="3" type="ORF">L207DRAFT_560743</name>
</gene>
<organism evidence="3 4">
    <name type="scientific">Hyaloscypha variabilis (strain UAMH 11265 / GT02V1 / F)</name>
    <name type="common">Meliniomyces variabilis</name>
    <dbReference type="NCBI Taxonomy" id="1149755"/>
    <lineage>
        <taxon>Eukaryota</taxon>
        <taxon>Fungi</taxon>
        <taxon>Dikarya</taxon>
        <taxon>Ascomycota</taxon>
        <taxon>Pezizomycotina</taxon>
        <taxon>Leotiomycetes</taxon>
        <taxon>Helotiales</taxon>
        <taxon>Hyaloscyphaceae</taxon>
        <taxon>Hyaloscypha</taxon>
        <taxon>Hyaloscypha variabilis</taxon>
    </lineage>
</organism>
<evidence type="ECO:0000259" key="2">
    <source>
        <dbReference type="Pfam" id="PF06985"/>
    </source>
</evidence>
<dbReference type="PANTHER" id="PTHR33112">
    <property type="entry name" value="DOMAIN PROTEIN, PUTATIVE-RELATED"/>
    <property type="match status" value="1"/>
</dbReference>
<feature type="domain" description="Heterokaryon incompatibility" evidence="2">
    <location>
        <begin position="244"/>
        <end position="384"/>
    </location>
</feature>
<name>A0A2J6S8S2_HYAVF</name>
<protein>
    <submittedName>
        <fullName evidence="3">HET-domain-containing protein</fullName>
    </submittedName>
</protein>
<feature type="region of interest" description="Disordered" evidence="1">
    <location>
        <begin position="14"/>
        <end position="34"/>
    </location>
</feature>
<dbReference type="Proteomes" id="UP000235786">
    <property type="component" value="Unassembled WGS sequence"/>
</dbReference>
<evidence type="ECO:0000313" key="4">
    <source>
        <dbReference type="Proteomes" id="UP000235786"/>
    </source>
</evidence>
<sequence length="700" mass="79272">MPFSLRASLSKLRRLGRKPEASPPEPNTTAALPDHDSLSIILRNRIFAPFDQNKTGEIISLSDETDLSSVSSHICRHCQLIFHHLPPLSSGAGTVKVKHHPDESTLKQSATTCSLCDLFVLALDLLKPDYEYEFYGKPGVVYIVISPTIGGRNWRVRWCYPVDEDDGYGARGCSIVINPTRKVVEISNISTSTRDGLPVAKDWLNACQSHETCNTTSETLPTRLIDLTGTPRLCLGANLGPIKYATLSHCWGSLPFQTLQEKDLQQFLTEIPPSALRKTFQEAIETAKYMGFQYLWIDSLCIIQDSEEDWRVESSLMASVYGNSSLNISASGARDGSQGCFFPRAKTRRCQVQVENNLFDCYPRKLQLQLETQPLYFRGWTLQERILPKRTLHCTRAQLFWECNQTRLCEMLPKENPTEEDLRYGDRFLERTVTLSNQWHRIVSRYSACELTHPRDKLVALSGLARRFQNITKETYVAGLWKERLQSDLCWWVLLKSKASSPEIYRAPSWSWAHLDGQVDFLSAHQFDASTDILSFHISILDVHLELKDQGNPYGEILSCTLRVASEYLLPATIEKEDDYVRFLYIGGEPILAEVYLDTLNISSPPRELDVHILPLVAVQCSVKSVNNCAGLVVQPTGVRTGQYRRIGYYALSDGMVAKVLTVPYMEALQKADSQVVEDELYVEVVVDRSGKKQRIIELF</sequence>
<evidence type="ECO:0000256" key="1">
    <source>
        <dbReference type="SAM" id="MobiDB-lite"/>
    </source>
</evidence>
<dbReference type="STRING" id="1149755.A0A2J6S8S2"/>
<dbReference type="Pfam" id="PF06985">
    <property type="entry name" value="HET"/>
    <property type="match status" value="1"/>
</dbReference>
<accession>A0A2J6S8S2</accession>
<dbReference type="InterPro" id="IPR010730">
    <property type="entry name" value="HET"/>
</dbReference>
<dbReference type="EMBL" id="KZ613938">
    <property type="protein sequence ID" value="PMD47158.1"/>
    <property type="molecule type" value="Genomic_DNA"/>
</dbReference>